<evidence type="ECO:0000256" key="7">
    <source>
        <dbReference type="SAM" id="Coils"/>
    </source>
</evidence>
<evidence type="ECO:0000256" key="3">
    <source>
        <dbReference type="ARBA" id="ARBA00023043"/>
    </source>
</evidence>
<feature type="coiled-coil region" evidence="7">
    <location>
        <begin position="287"/>
        <end position="314"/>
    </location>
</feature>
<dbReference type="GO" id="GO:0022857">
    <property type="term" value="F:transmembrane transporter activity"/>
    <property type="evidence" value="ECO:0007669"/>
    <property type="project" value="TreeGrafter"/>
</dbReference>
<keyword evidence="10" id="KW-1185">Reference proteome</keyword>
<feature type="transmembrane region" description="Helical" evidence="8">
    <location>
        <begin position="42"/>
        <end position="62"/>
    </location>
</feature>
<feature type="non-terminal residue" evidence="9">
    <location>
        <position position="1"/>
    </location>
</feature>
<name>A0AAW0YPQ1_CHEQU</name>
<reference evidence="9 10" key="1">
    <citation type="journal article" date="2024" name="BMC Genomics">
        <title>Genome assembly of redclaw crayfish (Cherax quadricarinatus) provides insights into its immune adaptation and hypoxia tolerance.</title>
        <authorList>
            <person name="Liu Z."/>
            <person name="Zheng J."/>
            <person name="Li H."/>
            <person name="Fang K."/>
            <person name="Wang S."/>
            <person name="He J."/>
            <person name="Zhou D."/>
            <person name="Weng S."/>
            <person name="Chi M."/>
            <person name="Gu Z."/>
            <person name="He J."/>
            <person name="Li F."/>
            <person name="Wang M."/>
        </authorList>
    </citation>
    <scope>NUCLEOTIDE SEQUENCE [LARGE SCALE GENOMIC DNA]</scope>
    <source>
        <strain evidence="9">ZL_2023a</strain>
    </source>
</reference>
<protein>
    <recommendedName>
        <fullName evidence="11">Ion transport domain-containing protein</fullName>
    </recommendedName>
</protein>
<dbReference type="PANTHER" id="PTHR47143">
    <property type="entry name" value="TRANSIENT RECEPTOR POTENTIAL CATION CHANNEL PROTEIN PAINLESS"/>
    <property type="match status" value="1"/>
</dbReference>
<accession>A0AAW0YPQ1</accession>
<dbReference type="Proteomes" id="UP001445076">
    <property type="component" value="Unassembled WGS sequence"/>
</dbReference>
<dbReference type="GO" id="GO:0034220">
    <property type="term" value="P:monoatomic ion transmembrane transport"/>
    <property type="evidence" value="ECO:0007669"/>
    <property type="project" value="UniProtKB-KW"/>
</dbReference>
<proteinExistence type="predicted"/>
<evidence type="ECO:0000313" key="9">
    <source>
        <dbReference type="EMBL" id="KAK8753597.1"/>
    </source>
</evidence>
<dbReference type="AlphaFoldDB" id="A0AAW0YPQ1"/>
<sequence>QLQWHYLHSNFIFVRLPSLVLTTIVVIPTCSCEFLLGIKMVPIWQCGILALLLTWTQLLQIVNKLPQFTLFTITTWDFIKYYFKGLIYIIMVILLFGLIFHMLLHNQSAFSTMPQSVVKTVVWMLGDLAYDDTFVSGKPPYPILVNVLFLVFICTVAAFIVILLKAPSSNENEATLYKKAGQVNFLLNLDVYFPFLKRKYAVGKYNSKDAKPWIITKMKYVLKPKESLIASKLSEHLDNAALMNINKYRDNNKHYIQLKIEELFNLFNDYADEGENFLLPDPQQDHLNTHTKKLDQLLTLCQQLNENYQKQNEQ</sequence>
<dbReference type="InterPro" id="IPR052076">
    <property type="entry name" value="TRP_cation_channel"/>
</dbReference>
<comment type="caution">
    <text evidence="9">The sequence shown here is derived from an EMBL/GenBank/DDBJ whole genome shotgun (WGS) entry which is preliminary data.</text>
</comment>
<feature type="non-terminal residue" evidence="9">
    <location>
        <position position="314"/>
    </location>
</feature>
<evidence type="ECO:0000256" key="4">
    <source>
        <dbReference type="ARBA" id="ARBA00023065"/>
    </source>
</evidence>
<feature type="transmembrane region" description="Helical" evidence="8">
    <location>
        <begin position="12"/>
        <end position="36"/>
    </location>
</feature>
<evidence type="ECO:0008006" key="11">
    <source>
        <dbReference type="Google" id="ProtNLM"/>
    </source>
</evidence>
<feature type="transmembrane region" description="Helical" evidence="8">
    <location>
        <begin position="143"/>
        <end position="164"/>
    </location>
</feature>
<evidence type="ECO:0000256" key="5">
    <source>
        <dbReference type="ARBA" id="ARBA00023180"/>
    </source>
</evidence>
<keyword evidence="6" id="KW-0407">Ion channel</keyword>
<keyword evidence="1" id="KW-0813">Transport</keyword>
<evidence type="ECO:0000256" key="1">
    <source>
        <dbReference type="ARBA" id="ARBA00022448"/>
    </source>
</evidence>
<keyword evidence="8" id="KW-0812">Transmembrane</keyword>
<keyword evidence="8" id="KW-1133">Transmembrane helix</keyword>
<evidence type="ECO:0000313" key="10">
    <source>
        <dbReference type="Proteomes" id="UP001445076"/>
    </source>
</evidence>
<keyword evidence="7" id="KW-0175">Coiled coil</keyword>
<keyword evidence="2" id="KW-0677">Repeat</keyword>
<gene>
    <name evidence="9" type="ORF">OTU49_000528</name>
</gene>
<dbReference type="PANTHER" id="PTHR47143:SF1">
    <property type="entry name" value="ION_TRANS DOMAIN-CONTAINING PROTEIN"/>
    <property type="match status" value="1"/>
</dbReference>
<feature type="transmembrane region" description="Helical" evidence="8">
    <location>
        <begin position="82"/>
        <end position="104"/>
    </location>
</feature>
<keyword evidence="3" id="KW-0040">ANK repeat</keyword>
<evidence type="ECO:0000256" key="2">
    <source>
        <dbReference type="ARBA" id="ARBA00022737"/>
    </source>
</evidence>
<keyword evidence="8" id="KW-0472">Membrane</keyword>
<evidence type="ECO:0000256" key="8">
    <source>
        <dbReference type="SAM" id="Phobius"/>
    </source>
</evidence>
<dbReference type="EMBL" id="JARKIK010000002">
    <property type="protein sequence ID" value="KAK8753597.1"/>
    <property type="molecule type" value="Genomic_DNA"/>
</dbReference>
<keyword evidence="5" id="KW-0325">Glycoprotein</keyword>
<organism evidence="9 10">
    <name type="scientific">Cherax quadricarinatus</name>
    <name type="common">Australian red claw crayfish</name>
    <dbReference type="NCBI Taxonomy" id="27406"/>
    <lineage>
        <taxon>Eukaryota</taxon>
        <taxon>Metazoa</taxon>
        <taxon>Ecdysozoa</taxon>
        <taxon>Arthropoda</taxon>
        <taxon>Crustacea</taxon>
        <taxon>Multicrustacea</taxon>
        <taxon>Malacostraca</taxon>
        <taxon>Eumalacostraca</taxon>
        <taxon>Eucarida</taxon>
        <taxon>Decapoda</taxon>
        <taxon>Pleocyemata</taxon>
        <taxon>Astacidea</taxon>
        <taxon>Parastacoidea</taxon>
        <taxon>Parastacidae</taxon>
        <taxon>Cherax</taxon>
    </lineage>
</organism>
<evidence type="ECO:0000256" key="6">
    <source>
        <dbReference type="ARBA" id="ARBA00023303"/>
    </source>
</evidence>
<keyword evidence="4" id="KW-0406">Ion transport</keyword>
<dbReference type="GO" id="GO:1902495">
    <property type="term" value="C:transmembrane transporter complex"/>
    <property type="evidence" value="ECO:0007669"/>
    <property type="project" value="TreeGrafter"/>
</dbReference>